<dbReference type="InterPro" id="IPR050570">
    <property type="entry name" value="Cell_wall_metabolism_enzyme"/>
</dbReference>
<evidence type="ECO:0000256" key="7">
    <source>
        <dbReference type="SAM" id="Coils"/>
    </source>
</evidence>
<keyword evidence="7" id="KW-0175">Coiled coil</keyword>
<keyword evidence="8" id="KW-0732">Signal</keyword>
<feature type="domain" description="M23ase beta-sheet core" evidence="9">
    <location>
        <begin position="345"/>
        <end position="445"/>
    </location>
</feature>
<dbReference type="Gene3D" id="2.70.70.10">
    <property type="entry name" value="Glucose Permease (Domain IIA)"/>
    <property type="match status" value="1"/>
</dbReference>
<evidence type="ECO:0000256" key="6">
    <source>
        <dbReference type="ARBA" id="ARBA00023049"/>
    </source>
</evidence>
<keyword evidence="6" id="KW-0482">Metalloprotease</keyword>
<dbReference type="EMBL" id="QXDF01000001">
    <property type="protein sequence ID" value="RIA56286.1"/>
    <property type="molecule type" value="Genomic_DNA"/>
</dbReference>
<dbReference type="InterPro" id="IPR011055">
    <property type="entry name" value="Dup_hybrid_motif"/>
</dbReference>
<dbReference type="Pfam" id="PF01551">
    <property type="entry name" value="Peptidase_M23"/>
    <property type="match status" value="1"/>
</dbReference>
<evidence type="ECO:0000313" key="10">
    <source>
        <dbReference type="EMBL" id="RIA56286.1"/>
    </source>
</evidence>
<dbReference type="GO" id="GO:0006508">
    <property type="term" value="P:proteolysis"/>
    <property type="evidence" value="ECO:0007669"/>
    <property type="project" value="UniProtKB-KW"/>
</dbReference>
<keyword evidence="3" id="KW-0479">Metal-binding</keyword>
<gene>
    <name evidence="10" type="ORF">BXY53_1389</name>
</gene>
<name>A0A397Q4M8_9HYPH</name>
<protein>
    <submittedName>
        <fullName evidence="10">Septal ring factor EnvC (AmiA/AmiB activator)</fullName>
    </submittedName>
</protein>
<feature type="chain" id="PRO_5017311726" evidence="8">
    <location>
        <begin position="30"/>
        <end position="456"/>
    </location>
</feature>
<evidence type="ECO:0000256" key="1">
    <source>
        <dbReference type="ARBA" id="ARBA00001947"/>
    </source>
</evidence>
<dbReference type="CDD" id="cd12797">
    <property type="entry name" value="M23_peptidase"/>
    <property type="match status" value="1"/>
</dbReference>
<comment type="cofactor">
    <cofactor evidence="1">
        <name>Zn(2+)</name>
        <dbReference type="ChEBI" id="CHEBI:29105"/>
    </cofactor>
</comment>
<feature type="signal peptide" evidence="8">
    <location>
        <begin position="1"/>
        <end position="29"/>
    </location>
</feature>
<evidence type="ECO:0000313" key="11">
    <source>
        <dbReference type="Proteomes" id="UP000266273"/>
    </source>
</evidence>
<evidence type="ECO:0000256" key="8">
    <source>
        <dbReference type="SAM" id="SignalP"/>
    </source>
</evidence>
<comment type="caution">
    <text evidence="10">The sequence shown here is derived from an EMBL/GenBank/DDBJ whole genome shotgun (WGS) entry which is preliminary data.</text>
</comment>
<dbReference type="GO" id="GO:0046872">
    <property type="term" value="F:metal ion binding"/>
    <property type="evidence" value="ECO:0007669"/>
    <property type="project" value="UniProtKB-KW"/>
</dbReference>
<dbReference type="Proteomes" id="UP000266273">
    <property type="component" value="Unassembled WGS sequence"/>
</dbReference>
<dbReference type="PANTHER" id="PTHR21666">
    <property type="entry name" value="PEPTIDASE-RELATED"/>
    <property type="match status" value="1"/>
</dbReference>
<accession>A0A397Q4M8</accession>
<keyword evidence="4" id="KW-0378">Hydrolase</keyword>
<dbReference type="PANTHER" id="PTHR21666:SF288">
    <property type="entry name" value="CELL DIVISION PROTEIN YTFB"/>
    <property type="match status" value="1"/>
</dbReference>
<keyword evidence="11" id="KW-1185">Reference proteome</keyword>
<dbReference type="SUPFAM" id="SSF51261">
    <property type="entry name" value="Duplicated hybrid motif"/>
    <property type="match status" value="1"/>
</dbReference>
<reference evidence="10 11" key="1">
    <citation type="submission" date="2018-08" db="EMBL/GenBank/DDBJ databases">
        <title>Genomic Encyclopedia of Archaeal and Bacterial Type Strains, Phase II (KMG-II): from individual species to whole genera.</title>
        <authorList>
            <person name="Goeker M."/>
        </authorList>
    </citation>
    <scope>NUCLEOTIDE SEQUENCE [LARGE SCALE GENOMIC DNA]</scope>
    <source>
        <strain evidence="10 11">DSM 5002</strain>
    </source>
</reference>
<organism evidence="10 11">
    <name type="scientific">Dichotomicrobium thermohalophilum</name>
    <dbReference type="NCBI Taxonomy" id="933063"/>
    <lineage>
        <taxon>Bacteria</taxon>
        <taxon>Pseudomonadati</taxon>
        <taxon>Pseudomonadota</taxon>
        <taxon>Alphaproteobacteria</taxon>
        <taxon>Hyphomicrobiales</taxon>
        <taxon>Hyphomicrobiaceae</taxon>
        <taxon>Dichotomicrobium</taxon>
    </lineage>
</organism>
<feature type="coiled-coil region" evidence="7">
    <location>
        <begin position="190"/>
        <end position="259"/>
    </location>
</feature>
<evidence type="ECO:0000256" key="3">
    <source>
        <dbReference type="ARBA" id="ARBA00022723"/>
    </source>
</evidence>
<dbReference type="InterPro" id="IPR016047">
    <property type="entry name" value="M23ase_b-sheet_dom"/>
</dbReference>
<evidence type="ECO:0000256" key="5">
    <source>
        <dbReference type="ARBA" id="ARBA00022833"/>
    </source>
</evidence>
<dbReference type="OrthoDB" id="9809144at2"/>
<evidence type="ECO:0000259" key="9">
    <source>
        <dbReference type="Pfam" id="PF01551"/>
    </source>
</evidence>
<keyword evidence="2" id="KW-0645">Protease</keyword>
<sequence>MSTSLRATVLTVSRVLAVGALLAAAPASAQEGDADIPLPVPNPERLTLGLTDEDKQDLGADEARALYKQHERQLDRIQGERVNVEETVSATEAERARLNERLLEVARKSADSENRLTALEEEMAKLREEEAAIRKQLRDQHREIGDLLAVMQRMGREPPPVMVTQREDALRMVRSGMLLNSFFPALKSRADSLAARLSELTRVLTEKQQRAEQLAAEKEELERLRTKTRDLIAEKRQRLKQQRARLDALDRAAERHAAAITDLGQLLKTLDKEVAARTGLGEYEEQLQSGEIVELKPRAKKAAFVQPGRMKPAVPFAQAKGLLMLPASGPIVRDFGEQDDLGIESKGVSIETRARAQVVSPADGWVSYAGEFRSYGQLLIINAGGGYHILLAGMEEIYVRRGQFVLSGEPVASMGEASASESRSGREARPSLYVEFRKNEKPIDPKPWWASELAKG</sequence>
<keyword evidence="5" id="KW-0862">Zinc</keyword>
<dbReference type="AlphaFoldDB" id="A0A397Q4M8"/>
<evidence type="ECO:0000256" key="2">
    <source>
        <dbReference type="ARBA" id="ARBA00022670"/>
    </source>
</evidence>
<evidence type="ECO:0000256" key="4">
    <source>
        <dbReference type="ARBA" id="ARBA00022801"/>
    </source>
</evidence>
<proteinExistence type="predicted"/>
<feature type="coiled-coil region" evidence="7">
    <location>
        <begin position="60"/>
        <end position="143"/>
    </location>
</feature>
<dbReference type="GO" id="GO:0004222">
    <property type="term" value="F:metalloendopeptidase activity"/>
    <property type="evidence" value="ECO:0007669"/>
    <property type="project" value="TreeGrafter"/>
</dbReference>